<comment type="caution">
    <text evidence="1">The sequence shown here is derived from an EMBL/GenBank/DDBJ whole genome shotgun (WGS) entry which is preliminary data.</text>
</comment>
<evidence type="ECO:0000313" key="1">
    <source>
        <dbReference type="EMBL" id="PDH33527.1"/>
    </source>
</evidence>
<dbReference type="EMBL" id="NTJZ01000008">
    <property type="protein sequence ID" value="PDH33527.1"/>
    <property type="molecule type" value="Genomic_DNA"/>
</dbReference>
<gene>
    <name evidence="1" type="ORF">CNF02_08745</name>
</gene>
<evidence type="ECO:0000313" key="2">
    <source>
        <dbReference type="Proteomes" id="UP000219329"/>
    </source>
</evidence>
<dbReference type="InterPro" id="IPR008309">
    <property type="entry name" value="YdbL"/>
</dbReference>
<sequence length="97" mass="10638">MTLVSVAHAITLQEAKSEGFVGEQRDGYVGIVNNSASAEIRTLLNDVNSQRRQRYQQIAQQNGLSVDQVAAVAYERAVEATQAGHFFQNASGSWVRK</sequence>
<protein>
    <recommendedName>
        <fullName evidence="3">DUF1318 domain-containing protein</fullName>
    </recommendedName>
</protein>
<dbReference type="Pfam" id="PF07027">
    <property type="entry name" value="DUF1318"/>
    <property type="match status" value="1"/>
</dbReference>
<dbReference type="PIRSF" id="PIRSF025560">
    <property type="entry name" value="UCP025560"/>
    <property type="match status" value="1"/>
</dbReference>
<proteinExistence type="predicted"/>
<name>A0A2A5WB94_9GAMM</name>
<evidence type="ECO:0008006" key="3">
    <source>
        <dbReference type="Google" id="ProtNLM"/>
    </source>
</evidence>
<dbReference type="AlphaFoldDB" id="A0A2A5WB94"/>
<organism evidence="1 2">
    <name type="scientific">OM182 bacterium MED-G28</name>
    <dbReference type="NCBI Taxonomy" id="1986256"/>
    <lineage>
        <taxon>Bacteria</taxon>
        <taxon>Pseudomonadati</taxon>
        <taxon>Pseudomonadota</taxon>
        <taxon>Gammaproteobacteria</taxon>
        <taxon>OMG group</taxon>
        <taxon>OM182 clade</taxon>
    </lineage>
</organism>
<accession>A0A2A5WB94</accession>
<reference evidence="1 2" key="1">
    <citation type="submission" date="2017-08" db="EMBL/GenBank/DDBJ databases">
        <title>Fine stratification of microbial communities through a metagenomic profile of the photic zone.</title>
        <authorList>
            <person name="Haro-Moreno J.M."/>
            <person name="Lopez-Perez M."/>
            <person name="De La Torre J."/>
            <person name="Picazo A."/>
            <person name="Camacho A."/>
            <person name="Rodriguez-Valera F."/>
        </authorList>
    </citation>
    <scope>NUCLEOTIDE SEQUENCE [LARGE SCALE GENOMIC DNA]</scope>
    <source>
        <strain evidence="1">MED-G28</strain>
    </source>
</reference>
<dbReference type="Proteomes" id="UP000219329">
    <property type="component" value="Unassembled WGS sequence"/>
</dbReference>